<dbReference type="EMBL" id="MLKD01000033">
    <property type="protein sequence ID" value="OQE14713.1"/>
    <property type="molecule type" value="Genomic_DNA"/>
</dbReference>
<dbReference type="InterPro" id="IPR029063">
    <property type="entry name" value="SAM-dependent_MTases_sf"/>
</dbReference>
<accession>A0A1V6SMC0</accession>
<evidence type="ECO:0008006" key="4">
    <source>
        <dbReference type="Google" id="ProtNLM"/>
    </source>
</evidence>
<evidence type="ECO:0000313" key="3">
    <source>
        <dbReference type="Proteomes" id="UP000191285"/>
    </source>
</evidence>
<keyword evidence="3" id="KW-1185">Reference proteome</keyword>
<evidence type="ECO:0000256" key="1">
    <source>
        <dbReference type="SAM" id="MobiDB-lite"/>
    </source>
</evidence>
<dbReference type="OrthoDB" id="2013972at2759"/>
<dbReference type="Gene3D" id="3.40.50.150">
    <property type="entry name" value="Vaccinia Virus protein VP39"/>
    <property type="match status" value="1"/>
</dbReference>
<dbReference type="Pfam" id="PF13489">
    <property type="entry name" value="Methyltransf_23"/>
    <property type="match status" value="1"/>
</dbReference>
<comment type="caution">
    <text evidence="2">The sequence shown here is derived from an EMBL/GenBank/DDBJ whole genome shotgun (WGS) entry which is preliminary data.</text>
</comment>
<protein>
    <recommendedName>
        <fullName evidence="4">Methyltransferase domain-containing protein</fullName>
    </recommendedName>
</protein>
<dbReference type="PANTHER" id="PTHR43591">
    <property type="entry name" value="METHYLTRANSFERASE"/>
    <property type="match status" value="1"/>
</dbReference>
<evidence type="ECO:0000313" key="2">
    <source>
        <dbReference type="EMBL" id="OQE14713.1"/>
    </source>
</evidence>
<dbReference type="PANTHER" id="PTHR43591:SF106">
    <property type="entry name" value="S-ADENOSYL-L-METHIONINE-DEPENDENT METHYLTRANSFERASE"/>
    <property type="match status" value="1"/>
</dbReference>
<organism evidence="2 3">
    <name type="scientific">Penicillium steckii</name>
    <dbReference type="NCBI Taxonomy" id="303698"/>
    <lineage>
        <taxon>Eukaryota</taxon>
        <taxon>Fungi</taxon>
        <taxon>Dikarya</taxon>
        <taxon>Ascomycota</taxon>
        <taxon>Pezizomycotina</taxon>
        <taxon>Eurotiomycetes</taxon>
        <taxon>Eurotiomycetidae</taxon>
        <taxon>Eurotiales</taxon>
        <taxon>Aspergillaceae</taxon>
        <taxon>Penicillium</taxon>
    </lineage>
</organism>
<dbReference type="SUPFAM" id="SSF53335">
    <property type="entry name" value="S-adenosyl-L-methionine-dependent methyltransferases"/>
    <property type="match status" value="1"/>
</dbReference>
<dbReference type="STRING" id="303698.A0A1V6SMC0"/>
<dbReference type="CDD" id="cd02440">
    <property type="entry name" value="AdoMet_MTases"/>
    <property type="match status" value="1"/>
</dbReference>
<name>A0A1V6SMC0_9EURO</name>
<proteinExistence type="predicted"/>
<feature type="region of interest" description="Disordered" evidence="1">
    <location>
        <begin position="326"/>
        <end position="359"/>
    </location>
</feature>
<gene>
    <name evidence="2" type="ORF">PENSTE_c033G04064</name>
</gene>
<sequence length="359" mass="41748">MSEKIAVDPDYYRELDDYSPSDFQSETTSLSSTIYKGIMENGRRYQNLKQGEYWSPADEQQFESYEAGHLTYLVVDSEMPNALFQAPVLSPKHVLDVGTGRGTWAIDVADMFPEATVRGVDLYPPPETWIPPNCIMEVDDILQEWTWRDPFDLVHLRQMMGSFTPEEWKTFYQQCYDNLKPGGWIEQMEGNPRVRCDDGSVPPDSHTLLFGQQCCDAADNWGRPITWADNLQEKLEEAGFIDVHVRDYKWPIGPWAKDPILKEAGRLHYHQWTSGMEGWAMFFLTKYGVPEPWKTDEVQVLMAKVRKEIHNSRHHFYQVARRVWGRKPTEEEAAAIKQKKAEETKGNDKEEIKKEQEDK</sequence>
<dbReference type="Proteomes" id="UP000191285">
    <property type="component" value="Unassembled WGS sequence"/>
</dbReference>
<feature type="compositionally biased region" description="Basic and acidic residues" evidence="1">
    <location>
        <begin position="339"/>
        <end position="359"/>
    </location>
</feature>
<dbReference type="GO" id="GO:0008168">
    <property type="term" value="F:methyltransferase activity"/>
    <property type="evidence" value="ECO:0007669"/>
    <property type="project" value="TreeGrafter"/>
</dbReference>
<reference evidence="3" key="1">
    <citation type="journal article" date="2017" name="Nat. Microbiol.">
        <title>Global analysis of biosynthetic gene clusters reveals vast potential of secondary metabolite production in Penicillium species.</title>
        <authorList>
            <person name="Nielsen J.C."/>
            <person name="Grijseels S."/>
            <person name="Prigent S."/>
            <person name="Ji B."/>
            <person name="Dainat J."/>
            <person name="Nielsen K.F."/>
            <person name="Frisvad J.C."/>
            <person name="Workman M."/>
            <person name="Nielsen J."/>
        </authorList>
    </citation>
    <scope>NUCLEOTIDE SEQUENCE [LARGE SCALE GENOMIC DNA]</scope>
    <source>
        <strain evidence="3">IBT 24891</strain>
    </source>
</reference>
<dbReference type="AlphaFoldDB" id="A0A1V6SMC0"/>